<organism evidence="1 2">
    <name type="scientific">Aphanothece sacrum FPU1</name>
    <dbReference type="NCBI Taxonomy" id="1920663"/>
    <lineage>
        <taxon>Bacteria</taxon>
        <taxon>Bacillati</taxon>
        <taxon>Cyanobacteriota</taxon>
        <taxon>Cyanophyceae</taxon>
        <taxon>Oscillatoriophycideae</taxon>
        <taxon>Chroococcales</taxon>
        <taxon>Aphanothecaceae</taxon>
        <taxon>Aphanothece</taxon>
    </lineage>
</organism>
<sequence length="249" mass="27758">MSDSNIQPKTPLEIREIQELAITISAKTLNPTMLSQEFLQQTGIIPSDWELAKQPVLGTNMSQVTFQNGVSIVAQPRTITFMEAIGAKDTSELKIPMVARQYGERLPNAEYQVLSISPKTLIPFPVGDDAARQYITKNLLTPGPWQEFGKAPVQAGLNLLYQLDRCQFSLAINEAKIQMPDQSSIAALLFAGNFNYNLENSSPSERLQQLSQGINEWQSDLNAFQDIVHQRFLGQQQEQESVFPSSITS</sequence>
<proteinExistence type="predicted"/>
<dbReference type="AlphaFoldDB" id="A0A401IHJ9"/>
<gene>
    <name evidence="1" type="ORF">AsFPU1_2153</name>
</gene>
<keyword evidence="2" id="KW-1185">Reference proteome</keyword>
<reference evidence="2" key="1">
    <citation type="submission" date="2017-05" db="EMBL/GenBank/DDBJ databases">
        <title>Physiological properties and genetic analysis related to exopolysaccharide production of fresh-water unicellular cyanobacterium Aphanothece sacrum, Suizenji Nori, that has been cultured as a food source in Japan.</title>
        <authorList>
            <person name="Kanesaki Y."/>
            <person name="Yoshikawa S."/>
            <person name="Ohki K."/>
        </authorList>
    </citation>
    <scope>NUCLEOTIDE SEQUENCE [LARGE SCALE GENOMIC DNA]</scope>
    <source>
        <strain evidence="2">FPU1</strain>
    </source>
</reference>
<dbReference type="OrthoDB" id="570991at2"/>
<name>A0A401IHJ9_APHSA</name>
<evidence type="ECO:0000313" key="1">
    <source>
        <dbReference type="EMBL" id="GBF80748.1"/>
    </source>
</evidence>
<accession>A0A401IHJ9</accession>
<dbReference type="EMBL" id="BDQK01000013">
    <property type="protein sequence ID" value="GBF80748.1"/>
    <property type="molecule type" value="Genomic_DNA"/>
</dbReference>
<comment type="caution">
    <text evidence="1">The sequence shown here is derived from an EMBL/GenBank/DDBJ whole genome shotgun (WGS) entry which is preliminary data.</text>
</comment>
<evidence type="ECO:0000313" key="2">
    <source>
        <dbReference type="Proteomes" id="UP000287247"/>
    </source>
</evidence>
<dbReference type="Proteomes" id="UP000287247">
    <property type="component" value="Unassembled WGS sequence"/>
</dbReference>
<dbReference type="RefSeq" id="WP_124970453.1">
    <property type="nucleotide sequence ID" value="NZ_BDQK01000013.1"/>
</dbReference>
<protein>
    <submittedName>
        <fullName evidence="1">Uncharacterized protein</fullName>
    </submittedName>
</protein>